<dbReference type="CDD" id="cd07562">
    <property type="entry name" value="Peptidase_S41_TRI"/>
    <property type="match status" value="1"/>
</dbReference>
<dbReference type="SUPFAM" id="SSF82171">
    <property type="entry name" value="DPP6 N-terminal domain-like"/>
    <property type="match status" value="1"/>
</dbReference>
<dbReference type="GO" id="GO:0008236">
    <property type="term" value="F:serine-type peptidase activity"/>
    <property type="evidence" value="ECO:0007669"/>
    <property type="project" value="UniProtKB-UniRule"/>
</dbReference>
<dbReference type="Pfam" id="PF26549">
    <property type="entry name" value="Tricorn_N"/>
    <property type="match status" value="1"/>
</dbReference>
<keyword evidence="5 7" id="KW-0378">Hydrolase</keyword>
<evidence type="ECO:0000256" key="11">
    <source>
        <dbReference type="SAM" id="SignalP"/>
    </source>
</evidence>
<keyword evidence="3 7" id="KW-0963">Cytoplasm</keyword>
<feature type="domain" description="PDZ" evidence="12">
    <location>
        <begin position="787"/>
        <end position="834"/>
    </location>
</feature>
<dbReference type="GO" id="GO:0005737">
    <property type="term" value="C:cytoplasm"/>
    <property type="evidence" value="ECO:0007669"/>
    <property type="project" value="UniProtKB-SubCell"/>
</dbReference>
<accession>A0A940DSN2</accession>
<dbReference type="Pfam" id="PF03572">
    <property type="entry name" value="Peptidase_S41"/>
    <property type="match status" value="1"/>
</dbReference>
<dbReference type="InterPro" id="IPR036034">
    <property type="entry name" value="PDZ_sf"/>
</dbReference>
<dbReference type="InterPro" id="IPR011659">
    <property type="entry name" value="WD40"/>
</dbReference>
<dbReference type="InterPro" id="IPR029045">
    <property type="entry name" value="ClpP/crotonase-like_dom_sf"/>
</dbReference>
<dbReference type="EMBL" id="JADILV010000067">
    <property type="protein sequence ID" value="MBO8484304.1"/>
    <property type="molecule type" value="Genomic_DNA"/>
</dbReference>
<dbReference type="Pfam" id="PF07676">
    <property type="entry name" value="PD40"/>
    <property type="match status" value="1"/>
</dbReference>
<name>A0A940DSN2_9BACT</name>
<dbReference type="Gene3D" id="3.30.750.44">
    <property type="match status" value="1"/>
</dbReference>
<feature type="signal peptide" evidence="11">
    <location>
        <begin position="1"/>
        <end position="19"/>
    </location>
</feature>
<dbReference type="SUPFAM" id="SSF50156">
    <property type="entry name" value="PDZ domain-like"/>
    <property type="match status" value="1"/>
</dbReference>
<evidence type="ECO:0000256" key="8">
    <source>
        <dbReference type="PIRSR" id="PIRSR036421-1"/>
    </source>
</evidence>
<evidence type="ECO:0000256" key="6">
    <source>
        <dbReference type="ARBA" id="ARBA00022825"/>
    </source>
</evidence>
<dbReference type="PIRSF" id="PIRSF036421">
    <property type="entry name" value="Tricorn_protease"/>
    <property type="match status" value="1"/>
</dbReference>
<dbReference type="Pfam" id="PF14684">
    <property type="entry name" value="Tricorn_C1"/>
    <property type="match status" value="1"/>
</dbReference>
<keyword evidence="6 7" id="KW-0720">Serine protease</keyword>
<keyword evidence="11" id="KW-0732">Signal</keyword>
<evidence type="ECO:0000256" key="9">
    <source>
        <dbReference type="PIRSR" id="PIRSR036421-3"/>
    </source>
</evidence>
<dbReference type="PROSITE" id="PS50106">
    <property type="entry name" value="PDZ"/>
    <property type="match status" value="1"/>
</dbReference>
<feature type="coiled-coil region" evidence="10">
    <location>
        <begin position="562"/>
        <end position="597"/>
    </location>
</feature>
<evidence type="ECO:0000313" key="14">
    <source>
        <dbReference type="Proteomes" id="UP000725002"/>
    </source>
</evidence>
<feature type="active site" description="Charge relay system" evidence="8">
    <location>
        <position position="773"/>
    </location>
</feature>
<evidence type="ECO:0000256" key="2">
    <source>
        <dbReference type="ARBA" id="ARBA00008524"/>
    </source>
</evidence>
<comment type="function">
    <text evidence="7">Degrades oligopeptides.</text>
</comment>
<dbReference type="Gene3D" id="2.30.42.10">
    <property type="match status" value="1"/>
</dbReference>
<dbReference type="EC" id="3.4.21.-" evidence="7"/>
<dbReference type="InterPro" id="IPR011042">
    <property type="entry name" value="6-blade_b-propeller_TolB-like"/>
</dbReference>
<evidence type="ECO:0000313" key="13">
    <source>
        <dbReference type="EMBL" id="MBO8484304.1"/>
    </source>
</evidence>
<comment type="similarity">
    <text evidence="2 7">Belongs to the peptidase S41B family.</text>
</comment>
<dbReference type="Proteomes" id="UP000725002">
    <property type="component" value="Unassembled WGS sequence"/>
</dbReference>
<gene>
    <name evidence="13" type="ORF">IAB75_09365</name>
</gene>
<feature type="chain" id="PRO_5037897724" description="Tricorn protease homolog" evidence="11">
    <location>
        <begin position="20"/>
        <end position="1081"/>
    </location>
</feature>
<feature type="active site" description="Nucleophile" evidence="8">
    <location>
        <position position="984"/>
    </location>
</feature>
<keyword evidence="4 7" id="KW-0645">Protease</keyword>
<dbReference type="Gene3D" id="2.120.10.60">
    <property type="entry name" value="Tricorn protease N-terminal domain"/>
    <property type="match status" value="2"/>
</dbReference>
<dbReference type="PANTHER" id="PTHR43253">
    <property type="entry name" value="TRICORN PROTEASE HOMOLOG 2-RELATED"/>
    <property type="match status" value="1"/>
</dbReference>
<evidence type="ECO:0000256" key="5">
    <source>
        <dbReference type="ARBA" id="ARBA00022801"/>
    </source>
</evidence>
<dbReference type="InterPro" id="IPR028204">
    <property type="entry name" value="Tricorn_C1"/>
</dbReference>
<comment type="caution">
    <text evidence="13">The sequence shown here is derived from an EMBL/GenBank/DDBJ whole genome shotgun (WGS) entry which is preliminary data.</text>
</comment>
<dbReference type="InterPro" id="IPR012393">
    <property type="entry name" value="Tricorn_protease"/>
</dbReference>
<evidence type="ECO:0000256" key="10">
    <source>
        <dbReference type="SAM" id="Coils"/>
    </source>
</evidence>
<dbReference type="InterPro" id="IPR001478">
    <property type="entry name" value="PDZ"/>
</dbReference>
<evidence type="ECO:0000256" key="1">
    <source>
        <dbReference type="ARBA" id="ARBA00004496"/>
    </source>
</evidence>
<comment type="subcellular location">
    <subcellularLocation>
        <location evidence="1 7">Cytoplasm</location>
    </subcellularLocation>
</comment>
<evidence type="ECO:0000256" key="7">
    <source>
        <dbReference type="PIRNR" id="PIRNR036421"/>
    </source>
</evidence>
<dbReference type="GO" id="GO:0006508">
    <property type="term" value="P:proteolysis"/>
    <property type="evidence" value="ECO:0007669"/>
    <property type="project" value="UniProtKB-UniRule"/>
</dbReference>
<reference evidence="13" key="2">
    <citation type="journal article" date="2021" name="PeerJ">
        <title>Extensive microbial diversity within the chicken gut microbiome revealed by metagenomics and culture.</title>
        <authorList>
            <person name="Gilroy R."/>
            <person name="Ravi A."/>
            <person name="Getino M."/>
            <person name="Pursley I."/>
            <person name="Horton D.L."/>
            <person name="Alikhan N.F."/>
            <person name="Baker D."/>
            <person name="Gharbi K."/>
            <person name="Hall N."/>
            <person name="Watson M."/>
            <person name="Adriaenssens E.M."/>
            <person name="Foster-Nyarko E."/>
            <person name="Jarju S."/>
            <person name="Secka A."/>
            <person name="Antonio M."/>
            <person name="Oren A."/>
            <person name="Chaudhuri R.R."/>
            <person name="La Ragione R."/>
            <person name="Hildebrand F."/>
            <person name="Pallen M.J."/>
        </authorList>
    </citation>
    <scope>NUCLEOTIDE SEQUENCE</scope>
    <source>
        <strain evidence="13">G3-8215</strain>
    </source>
</reference>
<dbReference type="SUPFAM" id="SSF52096">
    <property type="entry name" value="ClpP/crotonase"/>
    <property type="match status" value="1"/>
</dbReference>
<organism evidence="13 14">
    <name type="scientific">Candidatus Cryptobacteroides avicola</name>
    <dbReference type="NCBI Taxonomy" id="2840757"/>
    <lineage>
        <taxon>Bacteria</taxon>
        <taxon>Pseudomonadati</taxon>
        <taxon>Bacteroidota</taxon>
        <taxon>Bacteroidia</taxon>
        <taxon>Bacteroidales</taxon>
        <taxon>Candidatus Cryptobacteroides</taxon>
    </lineage>
</organism>
<keyword evidence="10" id="KW-0175">Coiled coil</keyword>
<dbReference type="InterPro" id="IPR005151">
    <property type="entry name" value="Tail-specific_protease"/>
</dbReference>
<feature type="active site" description="Charge relay system" evidence="8">
    <location>
        <position position="1042"/>
    </location>
</feature>
<evidence type="ECO:0000259" key="12">
    <source>
        <dbReference type="PROSITE" id="PS50106"/>
    </source>
</evidence>
<dbReference type="AlphaFoldDB" id="A0A940DSN2"/>
<proteinExistence type="inferred from homology"/>
<dbReference type="PANTHER" id="PTHR43253:SF1">
    <property type="entry name" value="TRICORN PROTEASE HOMOLOG 2-RELATED"/>
    <property type="match status" value="1"/>
</dbReference>
<dbReference type="Gene3D" id="2.120.10.30">
    <property type="entry name" value="TolB, C-terminal domain"/>
    <property type="match status" value="1"/>
</dbReference>
<protein>
    <recommendedName>
        <fullName evidence="7">Tricorn protease homolog</fullName>
        <ecNumber evidence="7">3.4.21.-</ecNumber>
    </recommendedName>
</protein>
<dbReference type="Gene3D" id="3.90.226.10">
    <property type="entry name" value="2-enoyl-CoA Hydratase, Chain A, domain 1"/>
    <property type="match status" value="1"/>
</dbReference>
<evidence type="ECO:0000256" key="4">
    <source>
        <dbReference type="ARBA" id="ARBA00022670"/>
    </source>
</evidence>
<dbReference type="SUPFAM" id="SSF69304">
    <property type="entry name" value="Tricorn protease N-terminal domain"/>
    <property type="match status" value="2"/>
</dbReference>
<sequence>MKKILMTISAMLLAGSMFAAEDSPLWLRRNCISPDGSKIAFCYKGDIYVVSADGGKALQITSNPAYDSDPIWTPDGKSIVFSSFRDADKDIYITSAEGGTPERVTDYPGRETPMAVLEDGRIVFSANLQQDAVYDGFPGNAAQLYTVGRQGGRPEFVTSLPVSGLSVNKEGTVLYEDWKGYEDPFRKHHTSSVTRDIWVYRPAPGQTGFGINGQGTFEKLSSFKGEDRNPVFASDGDTFYYLSEKDGSFNIYRSSLSNPGESVQITRNTDHPVRYISVADNGTLSFSYNGELYTVKEGQEPEKVEISIVSDQIERDNIIRNISSGASDLAVSPNGKEVAVILRGDVFVTSIDYNTTRRITDTPEQERDLSFSEDGRTLYYSSERNGHWGIYSTSLTDKDDKYFTYSVKMEEKMVTDPAQTCFQPMVSPDGKWLGFLRDRTELVVKEIKTGKEKSLHKNVNYSYSDGDQSFAWSPDSKYILCNWQANGGWNNEDIAIVDIETGEITDLTESGYTDGGFRWALKGKAMTWMSDRAGYRSHGSWGSEYDVYAMFFDGKEFYKFTRDKESDAMEDLLADEKEVKKEEKKEEKEAKDSAKVDKKVEKLVLDLENREDRIIRLTRFSGRLGDHYLNPEGTKLYYMTRLEKSYDLCVLDIKEGDISVMARGVMGSIYPTKDGNSFYVLSGNGITRFDLNSGAQKHISFSGEFNYRPAKEREYIFNHVWKQVAEKFYDKDIHGIDWAMYKEAYGRFLPYIDNNYDFQEMLSELLGELNGSHTGARYYGAPSKSMGKLGFIPDYSYQGDGLKIAEVLKGGPLSITDPEIKAGDIIEAIDGQKITAGMDWFPLLTMKGGDKVLLNVKKGKKSEEIYVEAGYSDYSQLYNRWVKQREEMVEKLSGGRVGYVHVAGMDSDSFREVYSKLLGKYRTAEAVIVDTRNNGGGWLHDDLATLLDGKAYIKFEPRGQYIGTEPYNKWTKPSCVLIGENNYSDACGFPYVYKTLGIGKLIGAPVPGTMTAVWWEQQIDPTIIFGIPQVGAIGLKEGRYLENLQIEPDILVYNDPASVLNGEDKQLEAAVKEMLKEIGAE</sequence>
<reference evidence="13" key="1">
    <citation type="submission" date="2020-10" db="EMBL/GenBank/DDBJ databases">
        <authorList>
            <person name="Gilroy R."/>
        </authorList>
    </citation>
    <scope>NUCLEOTIDE SEQUENCE</scope>
    <source>
        <strain evidence="13">G3-8215</strain>
    </source>
</reference>
<feature type="site" description="Transition state stabilizer; via amide nitrogen" evidence="9">
    <location>
        <position position="985"/>
    </location>
</feature>
<evidence type="ECO:0000256" key="3">
    <source>
        <dbReference type="ARBA" id="ARBA00022490"/>
    </source>
</evidence>